<accession>A0AAE0KSX8</accession>
<dbReference type="InterPro" id="IPR000668">
    <property type="entry name" value="Peptidase_C1A_C"/>
</dbReference>
<dbReference type="SUPFAM" id="SSF54001">
    <property type="entry name" value="Cysteine proteinases"/>
    <property type="match status" value="1"/>
</dbReference>
<dbReference type="GO" id="GO:0008234">
    <property type="term" value="F:cysteine-type peptidase activity"/>
    <property type="evidence" value="ECO:0007669"/>
    <property type="project" value="InterPro"/>
</dbReference>
<dbReference type="AlphaFoldDB" id="A0AAE0KSX8"/>
<organism evidence="3 4">
    <name type="scientific">Cymbomonas tetramitiformis</name>
    <dbReference type="NCBI Taxonomy" id="36881"/>
    <lineage>
        <taxon>Eukaryota</taxon>
        <taxon>Viridiplantae</taxon>
        <taxon>Chlorophyta</taxon>
        <taxon>Pyramimonadophyceae</taxon>
        <taxon>Pyramimonadales</taxon>
        <taxon>Pyramimonadaceae</taxon>
        <taxon>Cymbomonas</taxon>
    </lineage>
</organism>
<dbReference type="InterPro" id="IPR038765">
    <property type="entry name" value="Papain-like_cys_pep_sf"/>
</dbReference>
<name>A0AAE0KSX8_9CHLO</name>
<gene>
    <name evidence="3" type="ORF">CYMTET_31685</name>
</gene>
<evidence type="ECO:0000313" key="4">
    <source>
        <dbReference type="Proteomes" id="UP001190700"/>
    </source>
</evidence>
<comment type="caution">
    <text evidence="3">The sequence shown here is derived from an EMBL/GenBank/DDBJ whole genome shotgun (WGS) entry which is preliminary data.</text>
</comment>
<evidence type="ECO:0000313" key="3">
    <source>
        <dbReference type="EMBL" id="KAK3259310.1"/>
    </source>
</evidence>
<dbReference type="InterPro" id="IPR025660">
    <property type="entry name" value="Pept_his_AS"/>
</dbReference>
<sequence>MLKEAEEARLMSGLLTEAGGWEGVSCQVCWDPRSAAHNNFHVAYNHPLCRHKARNQGSCGSCYAFAMLGVFDYQRCMTSKDQWWKPLSAMYADSCLAPKASQGVCNGGAYQSMTDGYARWGLPLEECWPYAYAGDPLGHFGADVTSVDCAALTSTYTSEQGKNSECAAGGASDVFYQKDYEKITSRGYEATYVGWASYPWYGHYRYESLSLSAANADKIKGKIQEQGSLWMAFDVYGEFTEASNKYYKTPYTENQPGSYKSGGHAVQIVGYGEWTSGGVTKKFWVVENSWDDTWADRGFAYWDADLDWSGIGAEVAYWINWDATTYKHSGKPNLDSDETAFSGGTSVRRMLSEKQAKKNGMGDEVGFKTFFPRWEDKYAGQLAAINARRRLLSAPPPAESSSGETPPFDPAQADSGSMSRAQGKLEMSDCELGELQSTLDMYIEELMTYLNSEEGKDMLQGVTVYDIKVELPFTCQNQVQLDANVSAGSKFDVKVEIEYSLSALTGREKIEKSYSLSGTTVAAIADLAPDSGSEESVDSVLTQAKSIEGFSAVEIEARSTLAEHTYAEATAFSPPPAATTTDETDSSTAVSLRMNAVFVAFLVAFAAVFA</sequence>
<feature type="domain" description="Peptidase C1A papain C-terminal" evidence="2">
    <location>
        <begin position="42"/>
        <end position="319"/>
    </location>
</feature>
<dbReference type="PRINTS" id="PR00705">
    <property type="entry name" value="PAPAIN"/>
</dbReference>
<dbReference type="GO" id="GO:0006508">
    <property type="term" value="P:proteolysis"/>
    <property type="evidence" value="ECO:0007669"/>
    <property type="project" value="InterPro"/>
</dbReference>
<dbReference type="Proteomes" id="UP001190700">
    <property type="component" value="Unassembled WGS sequence"/>
</dbReference>
<proteinExistence type="predicted"/>
<reference evidence="3 4" key="1">
    <citation type="journal article" date="2015" name="Genome Biol. Evol.">
        <title>Comparative Genomics of a Bacterivorous Green Alga Reveals Evolutionary Causalities and Consequences of Phago-Mixotrophic Mode of Nutrition.</title>
        <authorList>
            <person name="Burns J.A."/>
            <person name="Paasch A."/>
            <person name="Narechania A."/>
            <person name="Kim E."/>
        </authorList>
    </citation>
    <scope>NUCLEOTIDE SEQUENCE [LARGE SCALE GENOMIC DNA]</scope>
    <source>
        <strain evidence="3 4">PLY_AMNH</strain>
    </source>
</reference>
<evidence type="ECO:0000259" key="2">
    <source>
        <dbReference type="SMART" id="SM00645"/>
    </source>
</evidence>
<feature type="region of interest" description="Disordered" evidence="1">
    <location>
        <begin position="393"/>
        <end position="424"/>
    </location>
</feature>
<dbReference type="Gene3D" id="3.90.70.10">
    <property type="entry name" value="Cysteine proteinases"/>
    <property type="match status" value="1"/>
</dbReference>
<dbReference type="Pfam" id="PF00112">
    <property type="entry name" value="Peptidase_C1"/>
    <property type="match status" value="1"/>
</dbReference>
<dbReference type="EMBL" id="LGRX02018856">
    <property type="protein sequence ID" value="KAK3259310.1"/>
    <property type="molecule type" value="Genomic_DNA"/>
</dbReference>
<keyword evidence="4" id="KW-1185">Reference proteome</keyword>
<evidence type="ECO:0000256" key="1">
    <source>
        <dbReference type="SAM" id="MobiDB-lite"/>
    </source>
</evidence>
<protein>
    <recommendedName>
        <fullName evidence="2">Peptidase C1A papain C-terminal domain-containing protein</fullName>
    </recommendedName>
</protein>
<dbReference type="SMART" id="SM00645">
    <property type="entry name" value="Pept_C1"/>
    <property type="match status" value="1"/>
</dbReference>
<dbReference type="PROSITE" id="PS00639">
    <property type="entry name" value="THIOL_PROTEASE_HIS"/>
    <property type="match status" value="1"/>
</dbReference>